<protein>
    <recommendedName>
        <fullName evidence="6">G-protein coupled receptors family 1 profile domain-containing protein</fullName>
    </recommendedName>
</protein>
<keyword evidence="3 5" id="KW-1133">Transmembrane helix</keyword>
<gene>
    <name evidence="7" type="ORF">EGW08_009649</name>
</gene>
<evidence type="ECO:0000259" key="6">
    <source>
        <dbReference type="PROSITE" id="PS50262"/>
    </source>
</evidence>
<dbReference type="PANTHER" id="PTHR46641:SF2">
    <property type="entry name" value="FMRFAMIDE RECEPTOR"/>
    <property type="match status" value="1"/>
</dbReference>
<evidence type="ECO:0000313" key="8">
    <source>
        <dbReference type="Proteomes" id="UP000271974"/>
    </source>
</evidence>
<dbReference type="PANTHER" id="PTHR46641">
    <property type="entry name" value="FMRFAMIDE RECEPTOR-RELATED"/>
    <property type="match status" value="1"/>
</dbReference>
<feature type="domain" description="G-protein coupled receptors family 1 profile" evidence="6">
    <location>
        <begin position="1"/>
        <end position="266"/>
    </location>
</feature>
<evidence type="ECO:0000256" key="3">
    <source>
        <dbReference type="ARBA" id="ARBA00022989"/>
    </source>
</evidence>
<dbReference type="InterPro" id="IPR052954">
    <property type="entry name" value="GPCR-Ligand_Int"/>
</dbReference>
<reference evidence="7 8" key="1">
    <citation type="submission" date="2019-01" db="EMBL/GenBank/DDBJ databases">
        <title>A draft genome assembly of the solar-powered sea slug Elysia chlorotica.</title>
        <authorList>
            <person name="Cai H."/>
            <person name="Li Q."/>
            <person name="Fang X."/>
            <person name="Li J."/>
            <person name="Curtis N.E."/>
            <person name="Altenburger A."/>
            <person name="Shibata T."/>
            <person name="Feng M."/>
            <person name="Maeda T."/>
            <person name="Schwartz J.A."/>
            <person name="Shigenobu S."/>
            <person name="Lundholm N."/>
            <person name="Nishiyama T."/>
            <person name="Yang H."/>
            <person name="Hasebe M."/>
            <person name="Li S."/>
            <person name="Pierce S.K."/>
            <person name="Wang J."/>
        </authorList>
    </citation>
    <scope>NUCLEOTIDE SEQUENCE [LARGE SCALE GENOMIC DNA]</scope>
    <source>
        <strain evidence="7">EC2010</strain>
        <tissue evidence="7">Whole organism of an adult</tissue>
    </source>
</reference>
<dbReference type="PRINTS" id="PR00237">
    <property type="entry name" value="GPCRRHODOPSN"/>
</dbReference>
<dbReference type="InterPro" id="IPR000276">
    <property type="entry name" value="GPCR_Rhodpsn"/>
</dbReference>
<evidence type="ECO:0000256" key="5">
    <source>
        <dbReference type="SAM" id="Phobius"/>
    </source>
</evidence>
<dbReference type="SUPFAM" id="SSF81321">
    <property type="entry name" value="Family A G protein-coupled receptor-like"/>
    <property type="match status" value="1"/>
</dbReference>
<evidence type="ECO:0000256" key="2">
    <source>
        <dbReference type="ARBA" id="ARBA00022692"/>
    </source>
</evidence>
<evidence type="ECO:0000256" key="1">
    <source>
        <dbReference type="ARBA" id="ARBA00004370"/>
    </source>
</evidence>
<feature type="transmembrane region" description="Helical" evidence="5">
    <location>
        <begin position="21"/>
        <end position="44"/>
    </location>
</feature>
<organism evidence="7 8">
    <name type="scientific">Elysia chlorotica</name>
    <name type="common">Eastern emerald elysia</name>
    <name type="synonym">Sea slug</name>
    <dbReference type="NCBI Taxonomy" id="188477"/>
    <lineage>
        <taxon>Eukaryota</taxon>
        <taxon>Metazoa</taxon>
        <taxon>Spiralia</taxon>
        <taxon>Lophotrochozoa</taxon>
        <taxon>Mollusca</taxon>
        <taxon>Gastropoda</taxon>
        <taxon>Heterobranchia</taxon>
        <taxon>Euthyneura</taxon>
        <taxon>Panpulmonata</taxon>
        <taxon>Sacoglossa</taxon>
        <taxon>Placobranchoidea</taxon>
        <taxon>Plakobranchidae</taxon>
        <taxon>Elysia</taxon>
    </lineage>
</organism>
<dbReference type="Pfam" id="PF00001">
    <property type="entry name" value="7tm_1"/>
    <property type="match status" value="1"/>
</dbReference>
<evidence type="ECO:0000256" key="4">
    <source>
        <dbReference type="ARBA" id="ARBA00023136"/>
    </source>
</evidence>
<keyword evidence="4 5" id="KW-0472">Membrane</keyword>
<dbReference type="OrthoDB" id="6281784at2759"/>
<dbReference type="InterPro" id="IPR017452">
    <property type="entry name" value="GPCR_Rhodpsn_7TM"/>
</dbReference>
<dbReference type="CDD" id="cd14978">
    <property type="entry name" value="7tmA_FMRFamide_R-like"/>
    <property type="match status" value="1"/>
</dbReference>
<comment type="subcellular location">
    <subcellularLocation>
        <location evidence="1">Membrane</location>
    </subcellularLocation>
</comment>
<dbReference type="AlphaFoldDB" id="A0A3S1HMS9"/>
<comment type="caution">
    <text evidence="7">The sequence shown here is derived from an EMBL/GenBank/DDBJ whole genome shotgun (WGS) entry which is preliminary data.</text>
</comment>
<name>A0A3S1HMS9_ELYCH</name>
<feature type="transmembrane region" description="Helical" evidence="5">
    <location>
        <begin position="64"/>
        <end position="84"/>
    </location>
</feature>
<accession>A0A3S1HMS9</accession>
<dbReference type="EMBL" id="RQTK01000280">
    <property type="protein sequence ID" value="RUS82575.1"/>
    <property type="molecule type" value="Genomic_DNA"/>
</dbReference>
<dbReference type="Gene3D" id="1.20.1070.10">
    <property type="entry name" value="Rhodopsin 7-helix transmembrane proteins"/>
    <property type="match status" value="1"/>
</dbReference>
<proteinExistence type="predicted"/>
<sequence length="284" mass="32123">MLVLWRREMNSTTILYMRGLVITDTGILLGSVLTLTPIACADYLQTEALSHFKHLVYPALRTPAYYVVMTLQQINVWITVSVSVERYVAICHPFRAARLITRRNTVRVMLAIAAASLLYNLPRVFAYRTVDCDAAGAAGGGGNGSSGCLDVITTEFGQTDLYNFYRTIMYLIIIYVLPFLCLLVLNGFLLRELMSMQRRKAATSSKEENEANLSLVLVLIVVVFLFCQTPGLISQFDLIHFSLFIPWLGFSNFLFATNSAVNFLIYTAFGRKFRRVLLRVFRHI</sequence>
<dbReference type="GO" id="GO:0016020">
    <property type="term" value="C:membrane"/>
    <property type="evidence" value="ECO:0007669"/>
    <property type="project" value="UniProtKB-SubCell"/>
</dbReference>
<feature type="transmembrane region" description="Helical" evidence="5">
    <location>
        <begin position="245"/>
        <end position="269"/>
    </location>
</feature>
<evidence type="ECO:0000313" key="7">
    <source>
        <dbReference type="EMBL" id="RUS82575.1"/>
    </source>
</evidence>
<feature type="transmembrane region" description="Helical" evidence="5">
    <location>
        <begin position="211"/>
        <end position="233"/>
    </location>
</feature>
<dbReference type="PROSITE" id="PS50262">
    <property type="entry name" value="G_PROTEIN_RECEP_F1_2"/>
    <property type="match status" value="1"/>
</dbReference>
<feature type="non-terminal residue" evidence="7">
    <location>
        <position position="284"/>
    </location>
</feature>
<keyword evidence="8" id="KW-1185">Reference proteome</keyword>
<dbReference type="STRING" id="188477.A0A3S1HMS9"/>
<feature type="transmembrane region" description="Helical" evidence="5">
    <location>
        <begin position="105"/>
        <end position="121"/>
    </location>
</feature>
<dbReference type="GO" id="GO:0004930">
    <property type="term" value="F:G protein-coupled receptor activity"/>
    <property type="evidence" value="ECO:0007669"/>
    <property type="project" value="InterPro"/>
</dbReference>
<feature type="transmembrane region" description="Helical" evidence="5">
    <location>
        <begin position="168"/>
        <end position="190"/>
    </location>
</feature>
<keyword evidence="2 5" id="KW-0812">Transmembrane</keyword>
<dbReference type="Proteomes" id="UP000271974">
    <property type="component" value="Unassembled WGS sequence"/>
</dbReference>